<accession>H1YHC0</accession>
<dbReference type="HOGENOM" id="CLU_3137825_0_0_10"/>
<name>H1YHC0_9SPHI</name>
<evidence type="ECO:0000313" key="2">
    <source>
        <dbReference type="Proteomes" id="UP000002774"/>
    </source>
</evidence>
<proteinExistence type="predicted"/>
<reference evidence="1" key="1">
    <citation type="submission" date="2011-09" db="EMBL/GenBank/DDBJ databases">
        <title>The permanent draft genome of Mucilaginibacter paludis DSM 18603.</title>
        <authorList>
            <consortium name="US DOE Joint Genome Institute (JGI-PGF)"/>
            <person name="Lucas S."/>
            <person name="Han J."/>
            <person name="Lapidus A."/>
            <person name="Bruce D."/>
            <person name="Goodwin L."/>
            <person name="Pitluck S."/>
            <person name="Peters L."/>
            <person name="Kyrpides N."/>
            <person name="Mavromatis K."/>
            <person name="Ivanova N."/>
            <person name="Mikhailova N."/>
            <person name="Held B."/>
            <person name="Detter J.C."/>
            <person name="Tapia R."/>
            <person name="Han C."/>
            <person name="Land M."/>
            <person name="Hauser L."/>
            <person name="Markowitz V."/>
            <person name="Cheng J.-F."/>
            <person name="Hugenholtz P."/>
            <person name="Woyke T."/>
            <person name="Wu D."/>
            <person name="Tindall B."/>
            <person name="Brambilla E."/>
            <person name="Klenk H.-P."/>
            <person name="Eisen J.A."/>
        </authorList>
    </citation>
    <scope>NUCLEOTIDE SEQUENCE [LARGE SCALE GENOMIC DNA]</scope>
    <source>
        <strain evidence="1">DSM 18603</strain>
    </source>
</reference>
<organism evidence="1 2">
    <name type="scientific">Mucilaginibacter paludis DSM 18603</name>
    <dbReference type="NCBI Taxonomy" id="714943"/>
    <lineage>
        <taxon>Bacteria</taxon>
        <taxon>Pseudomonadati</taxon>
        <taxon>Bacteroidota</taxon>
        <taxon>Sphingobacteriia</taxon>
        <taxon>Sphingobacteriales</taxon>
        <taxon>Sphingobacteriaceae</taxon>
        <taxon>Mucilaginibacter</taxon>
    </lineage>
</organism>
<keyword evidence="2" id="KW-1185">Reference proteome</keyword>
<sequence>MQPAVCINFFTPNETPMHVKVNQLPFTSVSAPAFIVSKMLLFKLINLNQ</sequence>
<protein>
    <submittedName>
        <fullName evidence="1">Uncharacterized protein</fullName>
    </submittedName>
</protein>
<dbReference type="EMBL" id="CM001403">
    <property type="protein sequence ID" value="EHQ25454.1"/>
    <property type="molecule type" value="Genomic_DNA"/>
</dbReference>
<gene>
    <name evidence="1" type="ORF">Mucpa_1291</name>
</gene>
<dbReference type="AlphaFoldDB" id="H1YHC0"/>
<dbReference type="STRING" id="714943.Mucpa_1291"/>
<dbReference type="Proteomes" id="UP000002774">
    <property type="component" value="Chromosome"/>
</dbReference>
<evidence type="ECO:0000313" key="1">
    <source>
        <dbReference type="EMBL" id="EHQ25454.1"/>
    </source>
</evidence>